<dbReference type="GeneID" id="7828037"/>
<feature type="transmembrane region" description="Helical" evidence="2">
    <location>
        <begin position="270"/>
        <end position="288"/>
    </location>
</feature>
<keyword evidence="2" id="KW-0472">Membrane</keyword>
<evidence type="ECO:0000256" key="1">
    <source>
        <dbReference type="SAM" id="MobiDB-lite"/>
    </source>
</evidence>
<feature type="domain" description="Cyclic nucleotide-binding" evidence="3">
    <location>
        <begin position="595"/>
        <end position="697"/>
    </location>
</feature>
<dbReference type="GO" id="GO:0098855">
    <property type="term" value="C:HCN channel complex"/>
    <property type="evidence" value="ECO:0007669"/>
    <property type="project" value="TreeGrafter"/>
</dbReference>
<dbReference type="Pfam" id="PF07885">
    <property type="entry name" value="Ion_trans_2"/>
    <property type="match status" value="1"/>
</dbReference>
<dbReference type="HOGENOM" id="CLU_276169_0_0_1"/>
<feature type="transmembrane region" description="Helical" evidence="2">
    <location>
        <begin position="410"/>
        <end position="435"/>
    </location>
</feature>
<dbReference type="CDD" id="cd00038">
    <property type="entry name" value="CAP_ED"/>
    <property type="match status" value="1"/>
</dbReference>
<dbReference type="OrthoDB" id="291441at2759"/>
<organism evidence="4 5">
    <name type="scientific">Tetrahymena thermophila (strain SB210)</name>
    <dbReference type="NCBI Taxonomy" id="312017"/>
    <lineage>
        <taxon>Eukaryota</taxon>
        <taxon>Sar</taxon>
        <taxon>Alveolata</taxon>
        <taxon>Ciliophora</taxon>
        <taxon>Intramacronucleata</taxon>
        <taxon>Oligohymenophorea</taxon>
        <taxon>Hymenostomatida</taxon>
        <taxon>Tetrahymenina</taxon>
        <taxon>Tetrahymenidae</taxon>
        <taxon>Tetrahymena</taxon>
    </lineage>
</organism>
<dbReference type="PANTHER" id="PTHR45689">
    <property type="entry name" value="I[[H]] CHANNEL, ISOFORM E"/>
    <property type="match status" value="1"/>
</dbReference>
<dbReference type="GO" id="GO:0003254">
    <property type="term" value="P:regulation of membrane depolarization"/>
    <property type="evidence" value="ECO:0007669"/>
    <property type="project" value="TreeGrafter"/>
</dbReference>
<dbReference type="Gene3D" id="2.60.120.10">
    <property type="entry name" value="Jelly Rolls"/>
    <property type="match status" value="1"/>
</dbReference>
<dbReference type="PANTHER" id="PTHR45689:SF5">
    <property type="entry name" value="I[[H]] CHANNEL, ISOFORM E"/>
    <property type="match status" value="1"/>
</dbReference>
<keyword evidence="2" id="KW-0812">Transmembrane</keyword>
<dbReference type="InterPro" id="IPR014710">
    <property type="entry name" value="RmlC-like_jellyroll"/>
</dbReference>
<evidence type="ECO:0000259" key="3">
    <source>
        <dbReference type="PROSITE" id="PS50042"/>
    </source>
</evidence>
<dbReference type="RefSeq" id="XP_001022445.2">
    <property type="nucleotide sequence ID" value="XM_001022445.2"/>
</dbReference>
<evidence type="ECO:0000256" key="2">
    <source>
        <dbReference type="SAM" id="Phobius"/>
    </source>
</evidence>
<sequence length="1160" mass="136955">MENPGSTEHKLVTIHTEVQEGNNMIKKNQQKGAQSLLQIEESHNMKSDLMMLDDKSVMKQSHHSILSHQNQNLQIQNNQLIKRAVSNKSINFQDQKQNEILKAQNSGFPHDFNQNEQELNLVNDPFKINQNDQKIITENFVTKFTNELKHQTSNQREQIKISINLSIIVKLIKAVKVFKSFLIPQKIPSKQARIIYDLSYYDIQQKHHSKKKNNSLKNAYKKFILYSQKQNKISVFYNKAKEEVSQFTQKFFKFLDENFPVIYTFNPLKVIFDIFKILVTIFAIFINTVEVCFDLNFSELYPDVLPKIRYSIITFYAICMFLSLNTSIYHKGLTEQKRLKIFKIYVSKRFISDALSIISFVTFDSIQRVFRDLIKLFILAQIQVASQKLQNFQDFSHTMYNKKLFYVVRLVKLLLVIIFVAHFVAICFYGQTLIFEFSNDPNWVNSSNLINTRDVWYIKYIFALYFSVTTMMTVGYGDITPKNVYEASLCIICMFISCGVFAYSFNLIGLIIQDMNKKERYFKKKINKVNLYLQDRNIDDELKNQVQKFYEYKFKHSKILTKADEEQILQEISPYLLEKIIFQTKQKILNSEKKIFARFSEQFRNELCLKLKEVHVNKDEILFEEGSKSDDPQLYFIHRGHIEIYYKNKYNLEGITLKCLSNGQIFGENSFLLNTEKSASAKAAESSILYTLSRSDFLDQLSHFTAEKEKFHFIINNLQFRQSNTIISQQCYCCHSEKHNIKRCPKLHYQPDRDLVILKENFSKPQRKRREFRRKRRKESGYSVLIISKQYQLEEPIGIQKENLEFPENKETEKETLLSETSADQESSGSKSEHKEPIKTLASLKTFMQDKSPHKLKAAKPAETFSHFPKDDEEIYRIQSQQSQAKTMQFDQFKDYQSTNNILIKSIAAEQSSTLRPRNILRYQQQYAHQNQYRQAINIDKQNEEDQKARVKAKEQFIIPKMSFNDEVLNTSDITQGEFDEQRYSPINHLPKSMPSSRNQSIFQRPLPNLSKENSSKDFHYSSTIRDLVKFKEKFQQNHQKLASISMNVSCKMQRKSILKSNTTKPNNDQFQIILKSTDQQKQNEMLSSENIDISDKMKSFKYFYPNFNYQKIIQHYNMLSSIQNCKLPHYFNVYSFYNRKDKNLRNMAVKIQKSKLKLL</sequence>
<dbReference type="GO" id="GO:0035725">
    <property type="term" value="P:sodium ion transmembrane transport"/>
    <property type="evidence" value="ECO:0007669"/>
    <property type="project" value="TreeGrafter"/>
</dbReference>
<protein>
    <submittedName>
        <fullName evidence="4">Cation channel family protein</fullName>
    </submittedName>
</protein>
<dbReference type="AlphaFoldDB" id="Q240K8"/>
<name>Q240K8_TETTS</name>
<reference evidence="5" key="1">
    <citation type="journal article" date="2006" name="PLoS Biol.">
        <title>Macronuclear genome sequence of the ciliate Tetrahymena thermophila, a model eukaryote.</title>
        <authorList>
            <person name="Eisen J.A."/>
            <person name="Coyne R.S."/>
            <person name="Wu M."/>
            <person name="Wu D."/>
            <person name="Thiagarajan M."/>
            <person name="Wortman J.R."/>
            <person name="Badger J.H."/>
            <person name="Ren Q."/>
            <person name="Amedeo P."/>
            <person name="Jones K.M."/>
            <person name="Tallon L.J."/>
            <person name="Delcher A.L."/>
            <person name="Salzberg S.L."/>
            <person name="Silva J.C."/>
            <person name="Haas B.J."/>
            <person name="Majoros W.H."/>
            <person name="Farzad M."/>
            <person name="Carlton J.M."/>
            <person name="Smith R.K. Jr."/>
            <person name="Garg J."/>
            <person name="Pearlman R.E."/>
            <person name="Karrer K.M."/>
            <person name="Sun L."/>
            <person name="Manning G."/>
            <person name="Elde N.C."/>
            <person name="Turkewitz A.P."/>
            <person name="Asai D.J."/>
            <person name="Wilkes D.E."/>
            <person name="Wang Y."/>
            <person name="Cai H."/>
            <person name="Collins K."/>
            <person name="Stewart B.A."/>
            <person name="Lee S.R."/>
            <person name="Wilamowska K."/>
            <person name="Weinberg Z."/>
            <person name="Ruzzo W.L."/>
            <person name="Wloga D."/>
            <person name="Gaertig J."/>
            <person name="Frankel J."/>
            <person name="Tsao C.-C."/>
            <person name="Gorovsky M.A."/>
            <person name="Keeling P.J."/>
            <person name="Waller R.F."/>
            <person name="Patron N.J."/>
            <person name="Cherry J.M."/>
            <person name="Stover N.A."/>
            <person name="Krieger C.J."/>
            <person name="del Toro C."/>
            <person name="Ryder H.F."/>
            <person name="Williamson S.C."/>
            <person name="Barbeau R.A."/>
            <person name="Hamilton E.P."/>
            <person name="Orias E."/>
        </authorList>
    </citation>
    <scope>NUCLEOTIDE SEQUENCE [LARGE SCALE GENOMIC DNA]</scope>
    <source>
        <strain evidence="5">SB210</strain>
    </source>
</reference>
<accession>Q240K8</accession>
<dbReference type="eggNOG" id="KOG0498">
    <property type="taxonomic scope" value="Eukaryota"/>
</dbReference>
<feature type="region of interest" description="Disordered" evidence="1">
    <location>
        <begin position="802"/>
        <end position="837"/>
    </location>
</feature>
<gene>
    <name evidence="4" type="ORF">TTHERM_00989410</name>
</gene>
<feature type="compositionally biased region" description="Basic and acidic residues" evidence="1">
    <location>
        <begin position="802"/>
        <end position="817"/>
    </location>
</feature>
<feature type="transmembrane region" description="Helical" evidence="2">
    <location>
        <begin position="308"/>
        <end position="329"/>
    </location>
</feature>
<keyword evidence="5" id="KW-1185">Reference proteome</keyword>
<dbReference type="InParanoid" id="Q240K8"/>
<feature type="transmembrane region" description="Helical" evidence="2">
    <location>
        <begin position="455"/>
        <end position="477"/>
    </location>
</feature>
<dbReference type="InterPro" id="IPR018490">
    <property type="entry name" value="cNMP-bd_dom_sf"/>
</dbReference>
<dbReference type="Proteomes" id="UP000009168">
    <property type="component" value="Unassembled WGS sequence"/>
</dbReference>
<dbReference type="PROSITE" id="PS50042">
    <property type="entry name" value="CNMP_BINDING_3"/>
    <property type="match status" value="1"/>
</dbReference>
<dbReference type="SMART" id="SM00100">
    <property type="entry name" value="cNMP"/>
    <property type="match status" value="1"/>
</dbReference>
<dbReference type="Gene3D" id="1.10.287.70">
    <property type="match status" value="1"/>
</dbReference>
<evidence type="ECO:0000313" key="4">
    <source>
        <dbReference type="EMBL" id="EAS02200.2"/>
    </source>
</evidence>
<dbReference type="InterPro" id="IPR051413">
    <property type="entry name" value="K/Na_HCN_channel"/>
</dbReference>
<dbReference type="Pfam" id="PF00027">
    <property type="entry name" value="cNMP_binding"/>
    <property type="match status" value="1"/>
</dbReference>
<dbReference type="InterPro" id="IPR013099">
    <property type="entry name" value="K_chnl_dom"/>
</dbReference>
<dbReference type="SUPFAM" id="SSF81324">
    <property type="entry name" value="Voltage-gated potassium channels"/>
    <property type="match status" value="1"/>
</dbReference>
<evidence type="ECO:0000313" key="5">
    <source>
        <dbReference type="Proteomes" id="UP000009168"/>
    </source>
</evidence>
<dbReference type="GO" id="GO:0005249">
    <property type="term" value="F:voltage-gated potassium channel activity"/>
    <property type="evidence" value="ECO:0007669"/>
    <property type="project" value="TreeGrafter"/>
</dbReference>
<keyword evidence="2" id="KW-1133">Transmembrane helix</keyword>
<dbReference type="KEGG" id="tet:TTHERM_00989410"/>
<dbReference type="Gene3D" id="1.10.287.630">
    <property type="entry name" value="Helix hairpin bin"/>
    <property type="match status" value="1"/>
</dbReference>
<dbReference type="SUPFAM" id="SSF51206">
    <property type="entry name" value="cAMP-binding domain-like"/>
    <property type="match status" value="1"/>
</dbReference>
<proteinExistence type="predicted"/>
<dbReference type="InterPro" id="IPR000595">
    <property type="entry name" value="cNMP-bd_dom"/>
</dbReference>
<feature type="transmembrane region" description="Helical" evidence="2">
    <location>
        <begin position="489"/>
        <end position="512"/>
    </location>
</feature>
<dbReference type="EMBL" id="GG662546">
    <property type="protein sequence ID" value="EAS02200.2"/>
    <property type="molecule type" value="Genomic_DNA"/>
</dbReference>